<keyword evidence="12" id="KW-1185">Reference proteome</keyword>
<dbReference type="EMBL" id="FQXT01000005">
    <property type="protein sequence ID" value="SHI22333.1"/>
    <property type="molecule type" value="Genomic_DNA"/>
</dbReference>
<evidence type="ECO:0000256" key="5">
    <source>
        <dbReference type="ARBA" id="ARBA00023136"/>
    </source>
</evidence>
<dbReference type="OrthoDB" id="9761531at2"/>
<protein>
    <submittedName>
        <fullName evidence="10">Competence protein ComEC</fullName>
    </submittedName>
</protein>
<evidence type="ECO:0000313" key="9">
    <source>
        <dbReference type="EMBL" id="RXG27995.1"/>
    </source>
</evidence>
<evidence type="ECO:0000256" key="3">
    <source>
        <dbReference type="ARBA" id="ARBA00022692"/>
    </source>
</evidence>
<evidence type="ECO:0000256" key="1">
    <source>
        <dbReference type="ARBA" id="ARBA00004651"/>
    </source>
</evidence>
<feature type="transmembrane region" description="Helical" evidence="6">
    <location>
        <begin position="256"/>
        <end position="278"/>
    </location>
</feature>
<feature type="transmembrane region" description="Helical" evidence="6">
    <location>
        <begin position="57"/>
        <end position="78"/>
    </location>
</feature>
<dbReference type="STRING" id="573501.SAMN04487999_2980"/>
<proteinExistence type="predicted"/>
<accession>A0A1M5ZE95</accession>
<dbReference type="Proteomes" id="UP000290037">
    <property type="component" value="Unassembled WGS sequence"/>
</dbReference>
<feature type="transmembrane region" description="Helical" evidence="6">
    <location>
        <begin position="481"/>
        <end position="498"/>
    </location>
</feature>
<dbReference type="RefSeq" id="WP_072984346.1">
    <property type="nucleotide sequence ID" value="NZ_QOVN01000005.1"/>
</dbReference>
<evidence type="ECO:0000259" key="7">
    <source>
        <dbReference type="Pfam" id="PF03772"/>
    </source>
</evidence>
<evidence type="ECO:0000256" key="6">
    <source>
        <dbReference type="SAM" id="Phobius"/>
    </source>
</evidence>
<feature type="transmembrane region" description="Helical" evidence="6">
    <location>
        <begin position="7"/>
        <end position="27"/>
    </location>
</feature>
<feature type="transmembrane region" description="Helical" evidence="6">
    <location>
        <begin position="353"/>
        <end position="372"/>
    </location>
</feature>
<keyword evidence="5 6" id="KW-0472">Membrane</keyword>
<evidence type="ECO:0000259" key="8">
    <source>
        <dbReference type="Pfam" id="PF13567"/>
    </source>
</evidence>
<dbReference type="EMBL" id="QOVN01000005">
    <property type="protein sequence ID" value="RXG27995.1"/>
    <property type="molecule type" value="Genomic_DNA"/>
</dbReference>
<reference evidence="10" key="1">
    <citation type="submission" date="2016-11" db="EMBL/GenBank/DDBJ databases">
        <authorList>
            <person name="Jaros S."/>
            <person name="Januszkiewicz K."/>
            <person name="Wedrychowicz H."/>
        </authorList>
    </citation>
    <scope>NUCLEOTIDE SEQUENCE [LARGE SCALE GENOMIC DNA]</scope>
    <source>
        <strain evidence="10">DSM 19859</strain>
    </source>
</reference>
<name>A0A1M5ZE95_9FLAO</name>
<feature type="transmembrane region" description="Helical" evidence="6">
    <location>
        <begin position="418"/>
        <end position="444"/>
    </location>
</feature>
<feature type="transmembrane region" description="Helical" evidence="6">
    <location>
        <begin position="392"/>
        <end position="411"/>
    </location>
</feature>
<evidence type="ECO:0000313" key="11">
    <source>
        <dbReference type="Proteomes" id="UP000184240"/>
    </source>
</evidence>
<feature type="domain" description="ComEC/Rec2-related protein" evidence="7">
    <location>
        <begin position="235"/>
        <end position="497"/>
    </location>
</feature>
<gene>
    <name evidence="9" type="ORF">DSM01_2500</name>
    <name evidence="10" type="ORF">SAMN04487999_2980</name>
</gene>
<comment type="subcellular location">
    <subcellularLocation>
        <location evidence="1">Cell membrane</location>
        <topology evidence="1">Multi-pass membrane protein</topology>
    </subcellularLocation>
</comment>
<dbReference type="AlphaFoldDB" id="A0A1M5ZE95"/>
<evidence type="ECO:0000256" key="4">
    <source>
        <dbReference type="ARBA" id="ARBA00022989"/>
    </source>
</evidence>
<dbReference type="PANTHER" id="PTHR30619">
    <property type="entry name" value="DNA INTERNALIZATION/COMPETENCE PROTEIN COMEC/REC2"/>
    <property type="match status" value="1"/>
</dbReference>
<dbReference type="InterPro" id="IPR052159">
    <property type="entry name" value="Competence_DNA_uptake"/>
</dbReference>
<evidence type="ECO:0000313" key="12">
    <source>
        <dbReference type="Proteomes" id="UP000290037"/>
    </source>
</evidence>
<reference evidence="9 12" key="3">
    <citation type="submission" date="2018-07" db="EMBL/GenBank/DDBJ databases">
        <title>Leeuwenhoekiella genomics.</title>
        <authorList>
            <person name="Tahon G."/>
            <person name="Willems A."/>
        </authorList>
    </citation>
    <scope>NUCLEOTIDE SEQUENCE [LARGE SCALE GENOMIC DNA]</scope>
    <source>
        <strain evidence="9 12">LMG 24856</strain>
    </source>
</reference>
<feature type="transmembrane region" description="Helical" evidence="6">
    <location>
        <begin position="510"/>
        <end position="527"/>
    </location>
</feature>
<keyword evidence="4 6" id="KW-1133">Transmembrane helix</keyword>
<feature type="transmembrane region" description="Helical" evidence="6">
    <location>
        <begin position="333"/>
        <end position="348"/>
    </location>
</feature>
<keyword evidence="3 6" id="KW-0812">Transmembrane</keyword>
<feature type="transmembrane region" description="Helical" evidence="6">
    <location>
        <begin position="33"/>
        <end position="50"/>
    </location>
</feature>
<dbReference type="Pfam" id="PF13567">
    <property type="entry name" value="DUF4131"/>
    <property type="match status" value="1"/>
</dbReference>
<sequence length="677" mass="77347">MKGINITLCIALLGLISGILLCPFLNFSLLTQFTVFLSCFFNFLSLHYIFKRKHIYSVFTAFAAFLLFVSIGVLLVTLSDPLLKKSHYTKTLAFEQPQTILLEIDKKLKPGFFDSKYVARVLQIQNKPASGKLIVNIEKDSTKPASDLRVGQYILTKTVAQTIAPPRNPFQFDYKAYLEQRGIFAAITVSKQELLQLPYSKNSPQSFADHLRASLNAKLDRFTMHPDNRAVLNALVLGQRQDLSTDLQNDYANAGVIHILAVSGLHVGILMLIVQFLLKPLGNYRRSRILKTLIVLLVIWGFALITGFSPSVLRAATMFTFIQVGLFFNQRKAGFNALIASAFVLLAIKPRLLFEVGFQLSYAAVFAILWLYPKFEKLGLPKNKLLQYYWKIILVSLAAQIGVLPLSLFYFHQFPGVFLIANCVVLPFLGFILIYGLVLLTAAALNLLPEVAVECYDLILTWLNTFIKGLASLDIFLIENIYFSFPLVILSYLLIFSAENFSRRFSFKNISLLLLVLIGFPITLLFSEFTQRQPKFYILHQYQTSLFSHQNEQLEFTYYTESDREPPQQLLNQFKTHQQVTAVQTAELKHFYQIKEQTIFRIDSSAVFEISKLEPDFIVLTQSPKVNLDRVTERYPNTVYIADGSNYKSYVARWEATCTKKKIPFHNTYEKGFYKIE</sequence>
<dbReference type="GO" id="GO:0005886">
    <property type="term" value="C:plasma membrane"/>
    <property type="evidence" value="ECO:0007669"/>
    <property type="project" value="UniProtKB-SubCell"/>
</dbReference>
<dbReference type="InterPro" id="IPR004477">
    <property type="entry name" value="ComEC_N"/>
</dbReference>
<dbReference type="PANTHER" id="PTHR30619:SF1">
    <property type="entry name" value="RECOMBINATION PROTEIN 2"/>
    <property type="match status" value="1"/>
</dbReference>
<organism evidence="10 11">
    <name type="scientific">Leeuwenhoekiella palythoae</name>
    <dbReference type="NCBI Taxonomy" id="573501"/>
    <lineage>
        <taxon>Bacteria</taxon>
        <taxon>Pseudomonadati</taxon>
        <taxon>Bacteroidota</taxon>
        <taxon>Flavobacteriia</taxon>
        <taxon>Flavobacteriales</taxon>
        <taxon>Flavobacteriaceae</taxon>
        <taxon>Leeuwenhoekiella</taxon>
    </lineage>
</organism>
<reference evidence="11" key="2">
    <citation type="submission" date="2016-11" db="EMBL/GenBank/DDBJ databases">
        <authorList>
            <person name="Varghese N."/>
            <person name="Submissions S."/>
        </authorList>
    </citation>
    <scope>NUCLEOTIDE SEQUENCE [LARGE SCALE GENOMIC DNA]</scope>
    <source>
        <strain evidence="11">DSM 19859</strain>
    </source>
</reference>
<dbReference type="Pfam" id="PF03772">
    <property type="entry name" value="Competence"/>
    <property type="match status" value="1"/>
</dbReference>
<evidence type="ECO:0000256" key="2">
    <source>
        <dbReference type="ARBA" id="ARBA00022475"/>
    </source>
</evidence>
<feature type="domain" description="DUF4131" evidence="8">
    <location>
        <begin position="34"/>
        <end position="194"/>
    </location>
</feature>
<dbReference type="Proteomes" id="UP000184240">
    <property type="component" value="Unassembled WGS sequence"/>
</dbReference>
<keyword evidence="2" id="KW-1003">Cell membrane</keyword>
<dbReference type="NCBIfam" id="TIGR00360">
    <property type="entry name" value="ComEC_N-term"/>
    <property type="match status" value="1"/>
</dbReference>
<dbReference type="InterPro" id="IPR025405">
    <property type="entry name" value="DUF4131"/>
</dbReference>
<evidence type="ECO:0000313" key="10">
    <source>
        <dbReference type="EMBL" id="SHI22333.1"/>
    </source>
</evidence>
<feature type="transmembrane region" description="Helical" evidence="6">
    <location>
        <begin position="290"/>
        <end position="313"/>
    </location>
</feature>